<keyword evidence="10" id="KW-1185">Reference proteome</keyword>
<name>A0A939BX18_9ACTN</name>
<comment type="subcellular location">
    <subcellularLocation>
        <location evidence="1">Membrane</location>
        <topology evidence="1">Multi-pass membrane protein</topology>
    </subcellularLocation>
</comment>
<dbReference type="GO" id="GO:0016020">
    <property type="term" value="C:membrane"/>
    <property type="evidence" value="ECO:0007669"/>
    <property type="project" value="UniProtKB-SubCell"/>
</dbReference>
<evidence type="ECO:0000313" key="10">
    <source>
        <dbReference type="Proteomes" id="UP000663791"/>
    </source>
</evidence>
<evidence type="ECO:0000256" key="2">
    <source>
        <dbReference type="ARBA" id="ARBA00004829"/>
    </source>
</evidence>
<dbReference type="AlphaFoldDB" id="A0A939BX18"/>
<evidence type="ECO:0000256" key="6">
    <source>
        <dbReference type="ARBA" id="ARBA00023136"/>
    </source>
</evidence>
<keyword evidence="3 8" id="KW-0812">Transmembrane</keyword>
<evidence type="ECO:0000256" key="5">
    <source>
        <dbReference type="ARBA" id="ARBA00022989"/>
    </source>
</evidence>
<dbReference type="InterPro" id="IPR017825">
    <property type="entry name" value="Lycopene_cyclase_dom"/>
</dbReference>
<gene>
    <name evidence="9" type="ORF">JK386_03340</name>
</gene>
<comment type="caution">
    <text evidence="9">The sequence shown here is derived from an EMBL/GenBank/DDBJ whole genome shotgun (WGS) entry which is preliminary data.</text>
</comment>
<proteinExistence type="predicted"/>
<sequence>MSWLYLLSILGSTLGVGLLDRRWRLAAFADGVLVAKVMLAGLGFFLCWDLVAIALGIYERGDSPGMTGLEVLPELPIEEIFFILFLCYLTLVLHGGWLRLLGAVARKESDG</sequence>
<dbReference type="EMBL" id="JAERTX010000003">
    <property type="protein sequence ID" value="MBM9458923.1"/>
    <property type="molecule type" value="Genomic_DNA"/>
</dbReference>
<keyword evidence="6 8" id="KW-0472">Membrane</keyword>
<evidence type="ECO:0000256" key="4">
    <source>
        <dbReference type="ARBA" id="ARBA00022746"/>
    </source>
</evidence>
<reference evidence="9" key="1">
    <citation type="submission" date="2021-01" db="EMBL/GenBank/DDBJ databases">
        <title>Novel species in genus Nocardioides.</title>
        <authorList>
            <person name="Zhang G."/>
        </authorList>
    </citation>
    <scope>NUCLEOTIDE SEQUENCE</scope>
    <source>
        <strain evidence="9">Zg-536</strain>
    </source>
</reference>
<dbReference type="GO" id="GO:0045436">
    <property type="term" value="F:lycopene beta cyclase activity"/>
    <property type="evidence" value="ECO:0007669"/>
    <property type="project" value="UniProtKB-ARBA"/>
</dbReference>
<keyword evidence="7" id="KW-0413">Isomerase</keyword>
<comment type="pathway">
    <text evidence="2">Carotenoid biosynthesis.</text>
</comment>
<feature type="transmembrane region" description="Helical" evidence="8">
    <location>
        <begin position="79"/>
        <end position="98"/>
    </location>
</feature>
<keyword evidence="4" id="KW-0125">Carotenoid biosynthesis</keyword>
<organism evidence="9 10">
    <name type="scientific">Nocardioides faecalis</name>
    <dbReference type="NCBI Taxonomy" id="2803858"/>
    <lineage>
        <taxon>Bacteria</taxon>
        <taxon>Bacillati</taxon>
        <taxon>Actinomycetota</taxon>
        <taxon>Actinomycetes</taxon>
        <taxon>Propionibacteriales</taxon>
        <taxon>Nocardioidaceae</taxon>
        <taxon>Nocardioides</taxon>
    </lineage>
</organism>
<keyword evidence="5 8" id="KW-1133">Transmembrane helix</keyword>
<evidence type="ECO:0000256" key="3">
    <source>
        <dbReference type="ARBA" id="ARBA00022692"/>
    </source>
</evidence>
<evidence type="ECO:0000256" key="8">
    <source>
        <dbReference type="SAM" id="Phobius"/>
    </source>
</evidence>
<accession>A0A939BX18</accession>
<dbReference type="RefSeq" id="WP_205290231.1">
    <property type="nucleotide sequence ID" value="NZ_CP074406.1"/>
</dbReference>
<dbReference type="Proteomes" id="UP000663791">
    <property type="component" value="Unassembled WGS sequence"/>
</dbReference>
<evidence type="ECO:0000256" key="7">
    <source>
        <dbReference type="ARBA" id="ARBA00023235"/>
    </source>
</evidence>
<evidence type="ECO:0000256" key="1">
    <source>
        <dbReference type="ARBA" id="ARBA00004141"/>
    </source>
</evidence>
<evidence type="ECO:0000313" key="9">
    <source>
        <dbReference type="EMBL" id="MBM9458923.1"/>
    </source>
</evidence>
<dbReference type="GO" id="GO:0016872">
    <property type="term" value="F:intramolecular lyase activity"/>
    <property type="evidence" value="ECO:0007669"/>
    <property type="project" value="InterPro"/>
</dbReference>
<feature type="transmembrane region" description="Helical" evidence="8">
    <location>
        <begin position="39"/>
        <end position="58"/>
    </location>
</feature>
<dbReference type="GO" id="GO:0016117">
    <property type="term" value="P:carotenoid biosynthetic process"/>
    <property type="evidence" value="ECO:0007669"/>
    <property type="project" value="UniProtKB-KW"/>
</dbReference>
<dbReference type="NCBIfam" id="TIGR03462">
    <property type="entry name" value="CarR_dom_SF"/>
    <property type="match status" value="1"/>
</dbReference>
<protein>
    <submittedName>
        <fullName evidence="9">Lycopene cyclase domain-containing protein</fullName>
    </submittedName>
</protein>